<keyword evidence="2" id="KW-1185">Reference proteome</keyword>
<reference evidence="1 2" key="1">
    <citation type="submission" date="2019-08" db="EMBL/GenBank/DDBJ databases">
        <title>Genome of Aequorivita lipolytica Y10-2 (type strain).</title>
        <authorList>
            <person name="Bowman J.P."/>
        </authorList>
    </citation>
    <scope>NUCLEOTIDE SEQUENCE [LARGE SCALE GENOMIC DNA]</scope>
    <source>
        <strain evidence="1 2">Y10-2</strain>
    </source>
</reference>
<dbReference type="EMBL" id="VORU01000001">
    <property type="protein sequence ID" value="TXD70779.1"/>
    <property type="molecule type" value="Genomic_DNA"/>
</dbReference>
<evidence type="ECO:0000313" key="1">
    <source>
        <dbReference type="EMBL" id="TXD70779.1"/>
    </source>
</evidence>
<gene>
    <name evidence="1" type="ORF">ESV24_01415</name>
</gene>
<organism evidence="1 2">
    <name type="scientific">Aequorivita lipolytica</name>
    <dbReference type="NCBI Taxonomy" id="153267"/>
    <lineage>
        <taxon>Bacteria</taxon>
        <taxon>Pseudomonadati</taxon>
        <taxon>Bacteroidota</taxon>
        <taxon>Flavobacteriia</taxon>
        <taxon>Flavobacteriales</taxon>
        <taxon>Flavobacteriaceae</taxon>
        <taxon>Aequorivita</taxon>
    </lineage>
</organism>
<dbReference type="OrthoDB" id="645138at2"/>
<dbReference type="Proteomes" id="UP000321945">
    <property type="component" value="Unassembled WGS sequence"/>
</dbReference>
<accession>A0A5C6YU33</accession>
<sequence length="267" mass="29533">MARLKNDLLKLTGSMGGMSFSQDEKGTIVKLKATVSKQRILKNPRSKGTRDGMMEMGGASKAAKVLRLAFLQQKEGISDRYFSGRLNGAMRLVVGKGEGLRGQRKLDLRKNGGMLEGFEFINARPLVYSIGGIKEKPTLNPERNEVYWTSPTLNRKEQITAPKEATHFKFILGAATLSNYEYSLEHEKYLPLEPKFKTPAVFVESEPIALKQKTIAPISLNLKLTEATAIPEEVAVVSVVGVVFFRNVNGELLEIKDTGGMRVLGVF</sequence>
<dbReference type="AlphaFoldDB" id="A0A5C6YU33"/>
<evidence type="ECO:0000313" key="2">
    <source>
        <dbReference type="Proteomes" id="UP000321945"/>
    </source>
</evidence>
<proteinExistence type="predicted"/>
<comment type="caution">
    <text evidence="1">The sequence shown here is derived from an EMBL/GenBank/DDBJ whole genome shotgun (WGS) entry which is preliminary data.</text>
</comment>
<protein>
    <submittedName>
        <fullName evidence="1">Uncharacterized protein</fullName>
    </submittedName>
</protein>
<name>A0A5C6YU33_9FLAO</name>
<dbReference type="RefSeq" id="WP_111813707.1">
    <property type="nucleotide sequence ID" value="NZ_CBCRZQ010000001.1"/>
</dbReference>